<feature type="transmembrane region" description="Helical" evidence="2">
    <location>
        <begin position="659"/>
        <end position="680"/>
    </location>
</feature>
<name>A0ABD0KE30_9CAEN</name>
<dbReference type="InterPro" id="IPR053073">
    <property type="entry name" value="IL11/IL27_subunit_beta"/>
</dbReference>
<keyword evidence="2" id="KW-0472">Membrane</keyword>
<evidence type="ECO:0000313" key="4">
    <source>
        <dbReference type="EMBL" id="KAK7485271.1"/>
    </source>
</evidence>
<dbReference type="SUPFAM" id="SSF49265">
    <property type="entry name" value="Fibronectin type III"/>
    <property type="match status" value="3"/>
</dbReference>
<dbReference type="CDD" id="cd00063">
    <property type="entry name" value="FN3"/>
    <property type="match status" value="2"/>
</dbReference>
<dbReference type="PROSITE" id="PS50853">
    <property type="entry name" value="FN3"/>
    <property type="match status" value="2"/>
</dbReference>
<sequence length="1196" mass="132790">MMNWEVSNYDELGGEQSVMMNWEVSSYDELGVVTPDDPKPFVGENLTLFCNLTKHTIQENSSRLYFSHNGDRIGSQYVDIINSRTIRLRYPVTTLDDEGLFMCWLNNIHNDQETVGMQFVQTDYQPVNVTSVNCTVYNWKNMTCRWDLRRNYKHKENMEVSLVWTISGIQKDCPILTPTSCTWPGQLGHDHDVTDMYLPGSVYIMTVQVVNKARQVSATSNPPFRIVSSQFVKPDAVRDLHVSGKNATCLNLTWTHSDRTSRKLALVQYFSEWNQGNWTNLPLKPFRSRGVRVSICDLTPFTDYTIRIGVWPEGRPGQQVGFRSDWEYKTVRTDSSVPEVGPAMCTGCFTDLPSTSDQRKIIIYWKHIPWPLRYSTIRGYHLHIPESNANSTVANCNFTDANNTSCLLALQPDRAYTLQLYAITMKNERSRSFSAIHLTSIAQKPPAPSSFVVETQRKWNASTGEFYLRWSGQPNTWRYQDEPEWEDLAGDATQFTLSVKRREKNLPRKGDNQEDYLVGVSRQVMHDGHIVSSGIVWARCIYLQGEVPMPPENVNFAEVQRAGSLSVIWDRGECSTNNVYILRYVVYYCQTDTNNKCKGKVRKANVTDNNSILLDNLEPGMYYRVSVSAVSEWGEGQQSQPPIYARVTTAEQVEESTNYAIIGVILAVFVIIILILIGICKLRRHYVKNREKFGSLGNLPPLPHGRSFTAEKEPSNYKNRPLPQIPPQPSASGTTNTTSVSMALVEACTCRSVDAVECVVCGIHVAGTCSSQDCPRWPQLQSDKLYSSCVQILISSVLSPKGLGSDLTHSNNHRNRNGKHKSITSETSLLGHEDSFTAPDDDTRRRHRSGTSGASEKAKLLPEEGKVIREKQQSSKRDSDSGTESRYSSDHDYASVDSGGASSGRSVAREDSDGVNAACSYRGNGKGYMCKDASSAAVEKGGNQRTYKAAPGFLPSHQRDDYMLAALSAPDTSLFHLQQQQSMDGSGVLQQQERQPLLTTFGTSRPNSHTLPVHQVRLSDTGDAPGRAVSSTPYQPAGGPHLIDDRTLPLRPPGTRPKHIKDTELDLLSTTLPLSSAPSSSAGSKVQHPQWRSQAAVLPMVELVSPTVPTSTARGYTPQAAIPAVGATGNGVISGNAGNSTSGEASEPIYSPPWGSNGLISIVTDNRPLSEYMLQLPQNFFHEPALQVHEGPTTEL</sequence>
<dbReference type="PANTHER" id="PTHR48483:SF1">
    <property type="entry name" value="INTERLEUKIN-12 RECEPTOR SUBUNIT BETA-1-RELATED"/>
    <property type="match status" value="1"/>
</dbReference>
<comment type="caution">
    <text evidence="4">The sequence shown here is derived from an EMBL/GenBank/DDBJ whole genome shotgun (WGS) entry which is preliminary data.</text>
</comment>
<reference evidence="4 5" key="1">
    <citation type="journal article" date="2023" name="Sci. Data">
        <title>Genome assembly of the Korean intertidal mud-creeper Batillaria attramentaria.</title>
        <authorList>
            <person name="Patra A.K."/>
            <person name="Ho P.T."/>
            <person name="Jun S."/>
            <person name="Lee S.J."/>
            <person name="Kim Y."/>
            <person name="Won Y.J."/>
        </authorList>
    </citation>
    <scope>NUCLEOTIDE SEQUENCE [LARGE SCALE GENOMIC DNA]</scope>
    <source>
        <strain evidence="4">Wonlab-2016</strain>
    </source>
</reference>
<feature type="compositionally biased region" description="Low complexity" evidence="1">
    <location>
        <begin position="895"/>
        <end position="906"/>
    </location>
</feature>
<accession>A0ABD0KE30</accession>
<evidence type="ECO:0000259" key="3">
    <source>
        <dbReference type="PROSITE" id="PS50853"/>
    </source>
</evidence>
<dbReference type="Pfam" id="PF00041">
    <property type="entry name" value="fn3"/>
    <property type="match status" value="1"/>
</dbReference>
<keyword evidence="2" id="KW-1133">Transmembrane helix</keyword>
<keyword evidence="5" id="KW-1185">Reference proteome</keyword>
<keyword evidence="2" id="KW-0812">Transmembrane</keyword>
<organism evidence="4 5">
    <name type="scientific">Batillaria attramentaria</name>
    <dbReference type="NCBI Taxonomy" id="370345"/>
    <lineage>
        <taxon>Eukaryota</taxon>
        <taxon>Metazoa</taxon>
        <taxon>Spiralia</taxon>
        <taxon>Lophotrochozoa</taxon>
        <taxon>Mollusca</taxon>
        <taxon>Gastropoda</taxon>
        <taxon>Caenogastropoda</taxon>
        <taxon>Sorbeoconcha</taxon>
        <taxon>Cerithioidea</taxon>
        <taxon>Batillariidae</taxon>
        <taxon>Batillaria</taxon>
    </lineage>
</organism>
<feature type="region of interest" description="Disordered" evidence="1">
    <location>
        <begin position="704"/>
        <end position="736"/>
    </location>
</feature>
<dbReference type="SMART" id="SM00060">
    <property type="entry name" value="FN3"/>
    <property type="match status" value="4"/>
</dbReference>
<proteinExistence type="predicted"/>
<dbReference type="AlphaFoldDB" id="A0ABD0KE30"/>
<dbReference type="InterPro" id="IPR036116">
    <property type="entry name" value="FN3_sf"/>
</dbReference>
<dbReference type="InterPro" id="IPR003961">
    <property type="entry name" value="FN3_dom"/>
</dbReference>
<feature type="domain" description="Fibronectin type-III" evidence="3">
    <location>
        <begin position="550"/>
        <end position="652"/>
    </location>
</feature>
<feature type="compositionally biased region" description="Basic residues" evidence="1">
    <location>
        <begin position="811"/>
        <end position="822"/>
    </location>
</feature>
<evidence type="ECO:0000256" key="2">
    <source>
        <dbReference type="SAM" id="Phobius"/>
    </source>
</evidence>
<dbReference type="Proteomes" id="UP001519460">
    <property type="component" value="Unassembled WGS sequence"/>
</dbReference>
<dbReference type="Gene3D" id="2.60.40.10">
    <property type="entry name" value="Immunoglobulins"/>
    <property type="match status" value="5"/>
</dbReference>
<dbReference type="EMBL" id="JACVVK020000197">
    <property type="protein sequence ID" value="KAK7485271.1"/>
    <property type="molecule type" value="Genomic_DNA"/>
</dbReference>
<gene>
    <name evidence="4" type="ORF">BaRGS_00023522</name>
</gene>
<dbReference type="PANTHER" id="PTHR48483">
    <property type="entry name" value="INTERLEUKIN-27 SUBUNIT BETA"/>
    <property type="match status" value="1"/>
</dbReference>
<dbReference type="InterPro" id="IPR013783">
    <property type="entry name" value="Ig-like_fold"/>
</dbReference>
<feature type="region of interest" description="Disordered" evidence="1">
    <location>
        <begin position="801"/>
        <end position="916"/>
    </location>
</feature>
<protein>
    <recommendedName>
        <fullName evidence="3">Fibronectin type-III domain-containing protein</fullName>
    </recommendedName>
</protein>
<evidence type="ECO:0000256" key="1">
    <source>
        <dbReference type="SAM" id="MobiDB-lite"/>
    </source>
</evidence>
<feature type="domain" description="Fibronectin type-III" evidence="3">
    <location>
        <begin position="236"/>
        <end position="336"/>
    </location>
</feature>
<evidence type="ECO:0000313" key="5">
    <source>
        <dbReference type="Proteomes" id="UP001519460"/>
    </source>
</evidence>
<feature type="compositionally biased region" description="Basic and acidic residues" evidence="1">
    <location>
        <begin position="856"/>
        <end position="880"/>
    </location>
</feature>
<feature type="region of interest" description="Disordered" evidence="1">
    <location>
        <begin position="1019"/>
        <end position="1060"/>
    </location>
</feature>